<dbReference type="Proteomes" id="UP000753802">
    <property type="component" value="Unassembled WGS sequence"/>
</dbReference>
<sequence length="63" mass="6904">MKGKYITTSLMLAVMAAAKNESTILVEETTASTNDHTLIWSKTVSTAKKAMLEMARPDELKMA</sequence>
<dbReference type="RefSeq" id="WP_161816705.1">
    <property type="nucleotide sequence ID" value="NZ_JAACJS010000002.1"/>
</dbReference>
<reference evidence="1 2" key="1">
    <citation type="submission" date="2020-01" db="EMBL/GenBank/DDBJ databases">
        <title>Genome analysis.</title>
        <authorList>
            <person name="Wu S."/>
            <person name="Wang G."/>
        </authorList>
    </citation>
    <scope>NUCLEOTIDE SEQUENCE [LARGE SCALE GENOMIC DNA]</scope>
    <source>
        <strain evidence="1 2">SYL130</strain>
    </source>
</reference>
<protein>
    <submittedName>
        <fullName evidence="1">Uncharacterized protein</fullName>
    </submittedName>
</protein>
<name>A0ABW9ZQQ1_9BACT</name>
<accession>A0ABW9ZQQ1</accession>
<evidence type="ECO:0000313" key="1">
    <source>
        <dbReference type="EMBL" id="NCI48373.1"/>
    </source>
</evidence>
<organism evidence="1 2">
    <name type="scientific">Sediminibacterium roseum</name>
    <dbReference type="NCBI Taxonomy" id="1978412"/>
    <lineage>
        <taxon>Bacteria</taxon>
        <taxon>Pseudomonadati</taxon>
        <taxon>Bacteroidota</taxon>
        <taxon>Chitinophagia</taxon>
        <taxon>Chitinophagales</taxon>
        <taxon>Chitinophagaceae</taxon>
        <taxon>Sediminibacterium</taxon>
    </lineage>
</organism>
<keyword evidence="2" id="KW-1185">Reference proteome</keyword>
<comment type="caution">
    <text evidence="1">The sequence shown here is derived from an EMBL/GenBank/DDBJ whole genome shotgun (WGS) entry which is preliminary data.</text>
</comment>
<proteinExistence type="predicted"/>
<dbReference type="EMBL" id="JAACJS010000002">
    <property type="protein sequence ID" value="NCI48373.1"/>
    <property type="molecule type" value="Genomic_DNA"/>
</dbReference>
<evidence type="ECO:0000313" key="2">
    <source>
        <dbReference type="Proteomes" id="UP000753802"/>
    </source>
</evidence>
<gene>
    <name evidence="1" type="ORF">GWC95_00470</name>
</gene>